<proteinExistence type="predicted"/>
<dbReference type="SUPFAM" id="SSF53720">
    <property type="entry name" value="ALDH-like"/>
    <property type="match status" value="1"/>
</dbReference>
<dbReference type="Pfam" id="PF00171">
    <property type="entry name" value="Aldedh"/>
    <property type="match status" value="1"/>
</dbReference>
<dbReference type="InterPro" id="IPR016162">
    <property type="entry name" value="Ald_DH_N"/>
</dbReference>
<accession>A0ABW2Q4Z8</accession>
<dbReference type="InterPro" id="IPR016161">
    <property type="entry name" value="Ald_DH/histidinol_DH"/>
</dbReference>
<dbReference type="Gene3D" id="3.40.605.10">
    <property type="entry name" value="Aldehyde Dehydrogenase, Chain A, domain 1"/>
    <property type="match status" value="1"/>
</dbReference>
<reference evidence="4" key="1">
    <citation type="journal article" date="2019" name="Int. J. Syst. Evol. Microbiol.">
        <title>The Global Catalogue of Microorganisms (GCM) 10K type strain sequencing project: providing services to taxonomists for standard genome sequencing and annotation.</title>
        <authorList>
            <consortium name="The Broad Institute Genomics Platform"/>
            <consortium name="The Broad Institute Genome Sequencing Center for Infectious Disease"/>
            <person name="Wu L."/>
            <person name="Ma J."/>
        </authorList>
    </citation>
    <scope>NUCLEOTIDE SEQUENCE [LARGE SCALE GENOMIC DNA]</scope>
    <source>
        <strain evidence="4">JCM 1490</strain>
    </source>
</reference>
<name>A0ABW2Q4Z8_9MICO</name>
<evidence type="ECO:0000259" key="2">
    <source>
        <dbReference type="Pfam" id="PF00171"/>
    </source>
</evidence>
<dbReference type="Proteomes" id="UP001596455">
    <property type="component" value="Unassembled WGS sequence"/>
</dbReference>
<evidence type="ECO:0000256" key="1">
    <source>
        <dbReference type="ARBA" id="ARBA00023002"/>
    </source>
</evidence>
<dbReference type="InterPro" id="IPR016160">
    <property type="entry name" value="Ald_DH_CS_CYS"/>
</dbReference>
<sequence length="478" mass="50012">MSTRPLSCATFVAGEFRTGGAVLERHNPATGELVATAPVADAGTVEEAVRAATEAFGSWSRTSGFERGRLLRELGRVALTRLEDLATAMTLEQGKPLDEARGEVRKFAQAMRYYGEEAERVEGRTVPNESDDFLSVVVHEPVGPVAAITPWNYPVELVGWKLGGALGAGCTIVVKPSEYTPGPAHLLAECVQEAGFPPGVVNVVHGDGEVGAALAGHPDVAKVAFTGSATTGAALFRTVHGVTPLTMELGGSCPMIVSRHADLDLAVAGAARRSFRNAGQICIAINRIYVEEPVYEEFLAGLAAATTALRVGDGYADPTVDVGPVTMAEIRDRTHRHVADALDRGGVLVAGEAEADTGGLFVTPAVVAGAPASSLLMSEETFGPAVGVAPFTSMDEAVKHANAVPGGLAAYLFTERLAETVDVARSLDFGNVGVNTVDAGIINAPYGGRRESGFGLEHGPEGLHGYLQLKHVRVRHRH</sequence>
<dbReference type="PANTHER" id="PTHR43353">
    <property type="entry name" value="SUCCINATE-SEMIALDEHYDE DEHYDROGENASE, MITOCHONDRIAL"/>
    <property type="match status" value="1"/>
</dbReference>
<gene>
    <name evidence="3" type="ORF">ACFQQL_03960</name>
</gene>
<keyword evidence="4" id="KW-1185">Reference proteome</keyword>
<dbReference type="PROSITE" id="PS00070">
    <property type="entry name" value="ALDEHYDE_DEHYDR_CYS"/>
    <property type="match status" value="1"/>
</dbReference>
<keyword evidence="1" id="KW-0560">Oxidoreductase</keyword>
<feature type="domain" description="Aldehyde dehydrogenase" evidence="2">
    <location>
        <begin position="23"/>
        <end position="472"/>
    </location>
</feature>
<dbReference type="PANTHER" id="PTHR43353:SF5">
    <property type="entry name" value="SUCCINATE-SEMIALDEHYDE DEHYDROGENASE, MITOCHONDRIAL"/>
    <property type="match status" value="1"/>
</dbReference>
<organism evidence="3 4">
    <name type="scientific">Georgenia alba</name>
    <dbReference type="NCBI Taxonomy" id="2233858"/>
    <lineage>
        <taxon>Bacteria</taxon>
        <taxon>Bacillati</taxon>
        <taxon>Actinomycetota</taxon>
        <taxon>Actinomycetes</taxon>
        <taxon>Micrococcales</taxon>
        <taxon>Bogoriellaceae</taxon>
        <taxon>Georgenia</taxon>
    </lineage>
</organism>
<dbReference type="EMBL" id="JBHTCQ010000001">
    <property type="protein sequence ID" value="MFC7404256.1"/>
    <property type="molecule type" value="Genomic_DNA"/>
</dbReference>
<evidence type="ECO:0000313" key="3">
    <source>
        <dbReference type="EMBL" id="MFC7404256.1"/>
    </source>
</evidence>
<dbReference type="InterPro" id="IPR015590">
    <property type="entry name" value="Aldehyde_DH_dom"/>
</dbReference>
<comment type="caution">
    <text evidence="3">The sequence shown here is derived from an EMBL/GenBank/DDBJ whole genome shotgun (WGS) entry which is preliminary data.</text>
</comment>
<evidence type="ECO:0000313" key="4">
    <source>
        <dbReference type="Proteomes" id="UP001596455"/>
    </source>
</evidence>
<dbReference type="Gene3D" id="3.40.309.10">
    <property type="entry name" value="Aldehyde Dehydrogenase, Chain A, domain 2"/>
    <property type="match status" value="1"/>
</dbReference>
<dbReference type="RefSeq" id="WP_382391469.1">
    <property type="nucleotide sequence ID" value="NZ_JBHTCQ010000001.1"/>
</dbReference>
<dbReference type="InterPro" id="IPR050740">
    <property type="entry name" value="Aldehyde_DH_Superfamily"/>
</dbReference>
<protein>
    <submittedName>
        <fullName evidence="3">Aldehyde dehydrogenase family protein</fullName>
    </submittedName>
</protein>
<dbReference type="InterPro" id="IPR016163">
    <property type="entry name" value="Ald_DH_C"/>
</dbReference>